<evidence type="ECO:0000256" key="1">
    <source>
        <dbReference type="SAM" id="MobiDB-lite"/>
    </source>
</evidence>
<organism evidence="2">
    <name type="scientific">Salvia splendens</name>
    <name type="common">Scarlet sage</name>
    <dbReference type="NCBI Taxonomy" id="180675"/>
    <lineage>
        <taxon>Eukaryota</taxon>
        <taxon>Viridiplantae</taxon>
        <taxon>Streptophyta</taxon>
        <taxon>Embryophyta</taxon>
        <taxon>Tracheophyta</taxon>
        <taxon>Spermatophyta</taxon>
        <taxon>Magnoliopsida</taxon>
        <taxon>eudicotyledons</taxon>
        <taxon>Gunneridae</taxon>
        <taxon>Pentapetalae</taxon>
        <taxon>asterids</taxon>
        <taxon>lamiids</taxon>
        <taxon>Lamiales</taxon>
        <taxon>Lamiaceae</taxon>
        <taxon>Nepetoideae</taxon>
        <taxon>Mentheae</taxon>
        <taxon>Salviinae</taxon>
        <taxon>Salvia</taxon>
        <taxon>Salvia subgen. Calosphace</taxon>
        <taxon>core Calosphace</taxon>
    </lineage>
</organism>
<sequence>MPGEEPEGAIPSPSPGRHAKTRSRRVSSSSSSSAADGFGTKTLVPIPQSQPFPEVTDPFCRLPLPTLFNRQEVVHLGDLMRL</sequence>
<dbReference type="PANTHER" id="PTHR34141">
    <property type="match status" value="1"/>
</dbReference>
<proteinExistence type="predicted"/>
<dbReference type="AlphaFoldDB" id="A0A8X8WVC5"/>
<dbReference type="PANTHER" id="PTHR34141:SF1">
    <property type="match status" value="1"/>
</dbReference>
<feature type="region of interest" description="Disordered" evidence="1">
    <location>
        <begin position="1"/>
        <end position="50"/>
    </location>
</feature>
<evidence type="ECO:0000313" key="3">
    <source>
        <dbReference type="Proteomes" id="UP000298416"/>
    </source>
</evidence>
<reference evidence="2" key="2">
    <citation type="submission" date="2020-08" db="EMBL/GenBank/DDBJ databases">
        <title>Plant Genome Project.</title>
        <authorList>
            <person name="Zhang R.-G."/>
        </authorList>
    </citation>
    <scope>NUCLEOTIDE SEQUENCE</scope>
    <source>
        <strain evidence="2">Huo1</strain>
        <tissue evidence="2">Leaf</tissue>
    </source>
</reference>
<keyword evidence="3" id="KW-1185">Reference proteome</keyword>
<name>A0A8X8WVC5_SALSN</name>
<protein>
    <submittedName>
        <fullName evidence="2">Uncharacterized protein</fullName>
    </submittedName>
</protein>
<dbReference type="EMBL" id="PNBA02000014">
    <property type="protein sequence ID" value="KAG6401075.1"/>
    <property type="molecule type" value="Genomic_DNA"/>
</dbReference>
<evidence type="ECO:0000313" key="2">
    <source>
        <dbReference type="EMBL" id="KAG6401075.1"/>
    </source>
</evidence>
<comment type="caution">
    <text evidence="2">The sequence shown here is derived from an EMBL/GenBank/DDBJ whole genome shotgun (WGS) entry which is preliminary data.</text>
</comment>
<dbReference type="Proteomes" id="UP000298416">
    <property type="component" value="Unassembled WGS sequence"/>
</dbReference>
<gene>
    <name evidence="2" type="ORF">SASPL_137920</name>
</gene>
<accession>A0A8X8WVC5</accession>
<reference evidence="2" key="1">
    <citation type="submission" date="2018-01" db="EMBL/GenBank/DDBJ databases">
        <authorList>
            <person name="Mao J.F."/>
        </authorList>
    </citation>
    <scope>NUCLEOTIDE SEQUENCE</scope>
    <source>
        <strain evidence="2">Huo1</strain>
        <tissue evidence="2">Leaf</tissue>
    </source>
</reference>